<dbReference type="EMBL" id="JARBHB010000016">
    <property type="protein sequence ID" value="KAJ8866677.1"/>
    <property type="molecule type" value="Genomic_DNA"/>
</dbReference>
<feature type="region of interest" description="Disordered" evidence="1">
    <location>
        <begin position="1000"/>
        <end position="1023"/>
    </location>
</feature>
<organism evidence="2 3">
    <name type="scientific">Dryococelus australis</name>
    <dbReference type="NCBI Taxonomy" id="614101"/>
    <lineage>
        <taxon>Eukaryota</taxon>
        <taxon>Metazoa</taxon>
        <taxon>Ecdysozoa</taxon>
        <taxon>Arthropoda</taxon>
        <taxon>Hexapoda</taxon>
        <taxon>Insecta</taxon>
        <taxon>Pterygota</taxon>
        <taxon>Neoptera</taxon>
        <taxon>Polyneoptera</taxon>
        <taxon>Phasmatodea</taxon>
        <taxon>Verophasmatodea</taxon>
        <taxon>Anareolatae</taxon>
        <taxon>Phasmatidae</taxon>
        <taxon>Eurycanthinae</taxon>
        <taxon>Dryococelus</taxon>
    </lineage>
</organism>
<protein>
    <submittedName>
        <fullName evidence="2">Uncharacterized protein</fullName>
    </submittedName>
</protein>
<name>A0ABQ9G2H3_9NEOP</name>
<comment type="caution">
    <text evidence="2">The sequence shown here is derived from an EMBL/GenBank/DDBJ whole genome shotgun (WGS) entry which is preliminary data.</text>
</comment>
<accession>A0ABQ9G2H3</accession>
<proteinExistence type="predicted"/>
<evidence type="ECO:0000313" key="3">
    <source>
        <dbReference type="Proteomes" id="UP001159363"/>
    </source>
</evidence>
<reference evidence="2 3" key="1">
    <citation type="submission" date="2023-02" db="EMBL/GenBank/DDBJ databases">
        <title>LHISI_Scaffold_Assembly.</title>
        <authorList>
            <person name="Stuart O.P."/>
            <person name="Cleave R."/>
            <person name="Magrath M.J.L."/>
            <person name="Mikheyev A.S."/>
        </authorList>
    </citation>
    <scope>NUCLEOTIDE SEQUENCE [LARGE SCALE GENOMIC DNA]</scope>
    <source>
        <strain evidence="2">Daus_M_001</strain>
        <tissue evidence="2">Leg muscle</tissue>
    </source>
</reference>
<feature type="compositionally biased region" description="Basic and acidic residues" evidence="1">
    <location>
        <begin position="884"/>
        <end position="898"/>
    </location>
</feature>
<feature type="region of interest" description="Disordered" evidence="1">
    <location>
        <begin position="814"/>
        <end position="833"/>
    </location>
</feature>
<feature type="region of interest" description="Disordered" evidence="1">
    <location>
        <begin position="850"/>
        <end position="927"/>
    </location>
</feature>
<evidence type="ECO:0000256" key="1">
    <source>
        <dbReference type="SAM" id="MobiDB-lite"/>
    </source>
</evidence>
<dbReference type="Proteomes" id="UP001159363">
    <property type="component" value="Chromosome 15"/>
</dbReference>
<evidence type="ECO:0000313" key="2">
    <source>
        <dbReference type="EMBL" id="KAJ8866677.1"/>
    </source>
</evidence>
<sequence>MRPRRRYNFPLTYTQAAFHVVLAGNHCSVSNALLMSRREGIYLARRLLTHIAPDHPATLKSVSSSDCPSVLPHRQVVPSLLRQAAALQSPFFIRRRSSDQHHVLATESSFNRTISFQQCMYFTCNRRTFSELTEYSGDDTTVTLRLPRNSWVPRLLYIRRISFCIHCRRKGHFVFVQGFELVIDVATRKTKRTQLGDISLGDEDLKVTKPDCQVESLHADIVFKVLAFDFTFTVRHVVSYGAWHNGTAKGEWSSRSSCTRHRDGVAGQAAIRRNAVHQSTPSNYSPADAAAQQRARPEKIREFSDLQARLYSLMNKYVDMNCTLVVCCHSGRRRLDTVLQEMSNTQQPIALPAGEKALLALGLASGLPQRRHVKLQTHGHAKSALLFVFKLDFNTPVNTGAGFISSSAAVWATRCSTFQNLTAPAAFSPGDRRAPGGDIINHGGFPMSINSPVRSAEKWGGEGERGRTLSECRNTLRRGFRVVKMETGWPIATGWRFHRLGPLGQIVLHLWLETPTMSSRILQRVRSERVNRKSWKFRGFNGRQARLRSSLCTGASVSCSSTDAPVISQTKYNDVKIRNYFPLHRYQLYWAHVTQGARYADIMYYKCFPRPFIPALLHTRLTSSTLTGSQDLHDKSRPDIFTNSHYFPHIWEQPVGCIGFLVVAMHSDPGLQSGYRFLVHSPFAVSPAFLNQTFEKSPHVRHRQTAVSELQAACFHPAVLQPLADHTNAKAGAQNSLHGTSILSLSGTERAIIVDDITGHFNNKFVLSQRPSCNETGRGIERERETSLPCSSPRFVTDATRRRSVIYDLRATGSRGSGSGCRKPAGVTPSSPLHGQIYGDSWSTTSAIKSASPPAFRRGSAALRGSEKKKKKLTNTTRGFTPMRVEEELGMDQHRNEGVEETGNPRENPSGIVRPDSHLKTSGANHSTNCGPCVTSVCEVPLFAARSAGINASGAKKFTCRLNRVNPLFPATDDPYRRDDATLRVSQWLCFLTSVQRPRRLAAPSPNERSTARNSPRWRWVET</sequence>
<gene>
    <name evidence="2" type="ORF">PR048_032538</name>
</gene>
<keyword evidence="3" id="KW-1185">Reference proteome</keyword>